<protein>
    <submittedName>
        <fullName evidence="1">Uncharacterized protein</fullName>
    </submittedName>
</protein>
<dbReference type="Proteomes" id="UP001054945">
    <property type="component" value="Unassembled WGS sequence"/>
</dbReference>
<sequence>MRSFNEKYLLRPPGLWLFDWKWNSCNAGRKDQILAQFPPTFIFFQQVAHTRGVFDSHVLPPPSSSCSRASQKRQLSVSFRVFVSQFRSQRGPRLSHPLGILSVFPGCFGGYSLQYSSYRQFTVKKKKKKRSLRQWVALVFRQVSFMSSCSIRRHDLRRK</sequence>
<dbReference type="AlphaFoldDB" id="A0AAV4QVC2"/>
<proteinExistence type="predicted"/>
<evidence type="ECO:0000313" key="2">
    <source>
        <dbReference type="Proteomes" id="UP001054945"/>
    </source>
</evidence>
<name>A0AAV4QVC2_CAEEX</name>
<comment type="caution">
    <text evidence="1">The sequence shown here is derived from an EMBL/GenBank/DDBJ whole genome shotgun (WGS) entry which is preliminary data.</text>
</comment>
<evidence type="ECO:0000313" key="1">
    <source>
        <dbReference type="EMBL" id="GIY13192.1"/>
    </source>
</evidence>
<accession>A0AAV4QVC2</accession>
<dbReference type="EMBL" id="BPLR01006903">
    <property type="protein sequence ID" value="GIY13192.1"/>
    <property type="molecule type" value="Genomic_DNA"/>
</dbReference>
<organism evidence="1 2">
    <name type="scientific">Caerostris extrusa</name>
    <name type="common">Bark spider</name>
    <name type="synonym">Caerostris bankana</name>
    <dbReference type="NCBI Taxonomy" id="172846"/>
    <lineage>
        <taxon>Eukaryota</taxon>
        <taxon>Metazoa</taxon>
        <taxon>Ecdysozoa</taxon>
        <taxon>Arthropoda</taxon>
        <taxon>Chelicerata</taxon>
        <taxon>Arachnida</taxon>
        <taxon>Araneae</taxon>
        <taxon>Araneomorphae</taxon>
        <taxon>Entelegynae</taxon>
        <taxon>Araneoidea</taxon>
        <taxon>Araneidae</taxon>
        <taxon>Caerostris</taxon>
    </lineage>
</organism>
<gene>
    <name evidence="1" type="ORF">CEXT_775441</name>
</gene>
<reference evidence="1 2" key="1">
    <citation type="submission" date="2021-06" db="EMBL/GenBank/DDBJ databases">
        <title>Caerostris extrusa draft genome.</title>
        <authorList>
            <person name="Kono N."/>
            <person name="Arakawa K."/>
        </authorList>
    </citation>
    <scope>NUCLEOTIDE SEQUENCE [LARGE SCALE GENOMIC DNA]</scope>
</reference>
<keyword evidence="2" id="KW-1185">Reference proteome</keyword>